<dbReference type="PANTHER" id="PTHR47292:SF1">
    <property type="entry name" value="TRANSCRIPTION ELONGATION FACTOR (TFIIS) FAMILY PROTEIN"/>
    <property type="match status" value="1"/>
</dbReference>
<sequence length="110" mass="11790">MQDPEPSQATETTQEPTGNSEKGPGDFDLNEEVYSDKMASPSTPSSAPITVASTKAAAASGIPAAPLRSMGRFMGSLGSHHRRWAKAPNRRERLSSLQGLVHPRRYAVDV</sequence>
<dbReference type="EMBL" id="JAMYWD010000007">
    <property type="protein sequence ID" value="KAJ4966235.1"/>
    <property type="molecule type" value="Genomic_DNA"/>
</dbReference>
<evidence type="ECO:0000313" key="3">
    <source>
        <dbReference type="Proteomes" id="UP001141806"/>
    </source>
</evidence>
<name>A0A9Q0QNL4_9MAGN</name>
<accession>A0A9Q0QNL4</accession>
<dbReference type="AlphaFoldDB" id="A0A9Q0QNL4"/>
<feature type="compositionally biased region" description="Polar residues" evidence="1">
    <location>
        <begin position="1"/>
        <end position="20"/>
    </location>
</feature>
<proteinExistence type="predicted"/>
<keyword evidence="3" id="KW-1185">Reference proteome</keyword>
<feature type="region of interest" description="Disordered" evidence="1">
    <location>
        <begin position="1"/>
        <end position="29"/>
    </location>
</feature>
<evidence type="ECO:0000256" key="1">
    <source>
        <dbReference type="SAM" id="MobiDB-lite"/>
    </source>
</evidence>
<dbReference type="PANTHER" id="PTHR47292">
    <property type="entry name" value="TRANSCRIPTION ELONGATION FACTOR (TFIIS) FAMILY PROTEIN-RELATED"/>
    <property type="match status" value="1"/>
</dbReference>
<evidence type="ECO:0000313" key="2">
    <source>
        <dbReference type="EMBL" id="KAJ4966235.1"/>
    </source>
</evidence>
<gene>
    <name evidence="2" type="ORF">NE237_018084</name>
</gene>
<comment type="caution">
    <text evidence="2">The sequence shown here is derived from an EMBL/GenBank/DDBJ whole genome shotgun (WGS) entry which is preliminary data.</text>
</comment>
<organism evidence="2 3">
    <name type="scientific">Protea cynaroides</name>
    <dbReference type="NCBI Taxonomy" id="273540"/>
    <lineage>
        <taxon>Eukaryota</taxon>
        <taxon>Viridiplantae</taxon>
        <taxon>Streptophyta</taxon>
        <taxon>Embryophyta</taxon>
        <taxon>Tracheophyta</taxon>
        <taxon>Spermatophyta</taxon>
        <taxon>Magnoliopsida</taxon>
        <taxon>Proteales</taxon>
        <taxon>Proteaceae</taxon>
        <taxon>Protea</taxon>
    </lineage>
</organism>
<protein>
    <submittedName>
        <fullName evidence="2">Uncharacterized protein</fullName>
    </submittedName>
</protein>
<dbReference type="Proteomes" id="UP001141806">
    <property type="component" value="Unassembled WGS sequence"/>
</dbReference>
<reference evidence="2" key="1">
    <citation type="journal article" date="2023" name="Plant J.">
        <title>The genome of the king protea, Protea cynaroides.</title>
        <authorList>
            <person name="Chang J."/>
            <person name="Duong T.A."/>
            <person name="Schoeman C."/>
            <person name="Ma X."/>
            <person name="Roodt D."/>
            <person name="Barker N."/>
            <person name="Li Z."/>
            <person name="Van de Peer Y."/>
            <person name="Mizrachi E."/>
        </authorList>
    </citation>
    <scope>NUCLEOTIDE SEQUENCE</scope>
    <source>
        <tissue evidence="2">Young leaves</tissue>
    </source>
</reference>